<gene>
    <name evidence="1" type="ORF">CYR75_13230</name>
</gene>
<dbReference type="Gene3D" id="1.10.10.660">
    <property type="entry name" value="conserved protein of unknown function from Enterococcus faecalis V583"/>
    <property type="match status" value="1"/>
</dbReference>
<dbReference type="AlphaFoldDB" id="A0A2K9MHM3"/>
<dbReference type="Gene3D" id="3.90.1700.10">
    <property type="entry name" value="v583 domain like"/>
    <property type="match status" value="1"/>
</dbReference>
<dbReference type="RefSeq" id="WP_101500468.1">
    <property type="nucleotide sequence ID" value="NZ_CP025583.1"/>
</dbReference>
<dbReference type="Pfam" id="PF06545">
    <property type="entry name" value="AllG"/>
    <property type="match status" value="1"/>
</dbReference>
<protein>
    <recommendedName>
        <fullName evidence="3">DUF1116 domain-containing protein</fullName>
    </recommendedName>
</protein>
<accession>A0A2K9MHM3</accession>
<dbReference type="Gene3D" id="3.90.1710.10">
    <property type="entry name" value="Enterococcus faecalis V583 domain"/>
    <property type="match status" value="1"/>
</dbReference>
<dbReference type="EMBL" id="CP025583">
    <property type="protein sequence ID" value="AUM75123.1"/>
    <property type="molecule type" value="Genomic_DNA"/>
</dbReference>
<evidence type="ECO:0008006" key="3">
    <source>
        <dbReference type="Google" id="ProtNLM"/>
    </source>
</evidence>
<keyword evidence="2" id="KW-1185">Reference proteome</keyword>
<proteinExistence type="predicted"/>
<evidence type="ECO:0000313" key="2">
    <source>
        <dbReference type="Proteomes" id="UP000234882"/>
    </source>
</evidence>
<organism evidence="1 2">
    <name type="scientific">Paracoccus jeotgali</name>
    <dbReference type="NCBI Taxonomy" id="2065379"/>
    <lineage>
        <taxon>Bacteria</taxon>
        <taxon>Pseudomonadati</taxon>
        <taxon>Pseudomonadota</taxon>
        <taxon>Alphaproteobacteria</taxon>
        <taxon>Rhodobacterales</taxon>
        <taxon>Paracoccaceae</taxon>
        <taxon>Paracoccus</taxon>
    </lineage>
</organism>
<dbReference type="Proteomes" id="UP000234882">
    <property type="component" value="Chromosome"/>
</dbReference>
<dbReference type="InterPro" id="IPR024033">
    <property type="entry name" value="OXTCase_su_AllG_h-dom"/>
</dbReference>
<evidence type="ECO:0000313" key="1">
    <source>
        <dbReference type="EMBL" id="AUM75123.1"/>
    </source>
</evidence>
<dbReference type="KEGG" id="paru:CYR75_13230"/>
<reference evidence="2" key="1">
    <citation type="submission" date="2017-12" db="EMBL/GenBank/DDBJ databases">
        <title>Genomic analysis of Paracoccus sp. CBA4604.</title>
        <authorList>
            <person name="Roh S.W."/>
            <person name="Kim J.Y."/>
            <person name="Kim J.S."/>
        </authorList>
    </citation>
    <scope>NUCLEOTIDE SEQUENCE [LARGE SCALE GENOMIC DNA]</scope>
    <source>
        <strain evidence="2">CBA4604</strain>
    </source>
</reference>
<sequence length="392" mass="40023">MTNSPADTIAFDRINAVRPQLSGIVRLRDLPNAEGRSLLHAGPPFASVAEMPAPVLNSLAMVALREGWADDAAAAMQMIRSGAVHIAPAQDHGVLVPLAGAVGPSTALLVVSDANDPVQRRFSPINEGMVLCTRLGIVHPDLPDHLRWLDGPVAGWIESALEQPIDLHPVLRDALAQGDDCHSRTVAGSGALVSMLAERDGKGDPDGQIRAFLDASPAFALNVWMAMCGLMAAAAEGCEGSALVTRAGGNGRSFGYQIAARPGHWTIVPAPAINGRVEPAHQGRHALAALGDSALVDFMGLGGQALDSAPQVAQAMKGLLPADAAERPTAILQGRIDGFGRPGVTNAARAAAAGVGPMVLLGMIDAAGEAGRIGGGCAAVDGSVMAESLVAA</sequence>
<name>A0A2K9MHM3_9RHOB</name>
<dbReference type="InterPro" id="IPR009499">
    <property type="entry name" value="AllG-like"/>
</dbReference>
<dbReference type="OrthoDB" id="6193532at2"/>